<dbReference type="SUPFAM" id="SSF111369">
    <property type="entry name" value="HlyD-like secretion proteins"/>
    <property type="match status" value="1"/>
</dbReference>
<accession>A0A9D9DZR1</accession>
<dbReference type="Gene3D" id="2.40.30.170">
    <property type="match status" value="1"/>
</dbReference>
<sequence length="352" mass="38406">MDRKKRSSVIRYIVLFVVFAIAAVALYLIFSAEKSVEYDTPVSPVEIVKPQKRTIEEGIAVTGYIEPDAMIPVVPFVSGTVDEYCIKAGDKVEKGDVIARIDSRPYELQKAQAKAQVDALEASFARVSALRDAGGASQQDYDTLSAQLDAARSQLELAELQLSYATVTAPVSGSVIQAPSAVGSVGSSEMPLAVIADLDNLIVNLKLGEKYYHQIIENKDNLQIRISSPDGYESEAEIVSIAPFVDPTSKTFLVRVHLLSPDGFIPGMFVRANVIWQSAEYLTLPLAVRKLDGSAYAISSDGTKAEYIEIETIAEDDDFFAIDDEYAGRDFIIRGQNGLLPGEEVRIVGEER</sequence>
<evidence type="ECO:0000313" key="6">
    <source>
        <dbReference type="Proteomes" id="UP000823615"/>
    </source>
</evidence>
<dbReference type="InterPro" id="IPR058792">
    <property type="entry name" value="Beta-barrel_RND_2"/>
</dbReference>
<dbReference type="EMBL" id="JADIMT010000091">
    <property type="protein sequence ID" value="MBO8436847.1"/>
    <property type="molecule type" value="Genomic_DNA"/>
</dbReference>
<dbReference type="InterPro" id="IPR058625">
    <property type="entry name" value="MdtA-like_BSH"/>
</dbReference>
<evidence type="ECO:0000256" key="1">
    <source>
        <dbReference type="ARBA" id="ARBA00009477"/>
    </source>
</evidence>
<dbReference type="Gene3D" id="1.10.287.470">
    <property type="entry name" value="Helix hairpin bin"/>
    <property type="match status" value="1"/>
</dbReference>
<evidence type="ECO:0000313" key="5">
    <source>
        <dbReference type="EMBL" id="MBO8436847.1"/>
    </source>
</evidence>
<proteinExistence type="inferred from homology"/>
<feature type="domain" description="Multidrug resistance protein MdtA-like barrel-sandwich hybrid" evidence="3">
    <location>
        <begin position="73"/>
        <end position="188"/>
    </location>
</feature>
<name>A0A9D9DZR1_9SPIO</name>
<dbReference type="AlphaFoldDB" id="A0A9D9DZR1"/>
<reference evidence="5" key="1">
    <citation type="submission" date="2020-10" db="EMBL/GenBank/DDBJ databases">
        <authorList>
            <person name="Gilroy R."/>
        </authorList>
    </citation>
    <scope>NUCLEOTIDE SEQUENCE</scope>
    <source>
        <strain evidence="5">7293</strain>
    </source>
</reference>
<keyword evidence="2" id="KW-1133">Transmembrane helix</keyword>
<feature type="transmembrane region" description="Helical" evidence="2">
    <location>
        <begin position="12"/>
        <end position="30"/>
    </location>
</feature>
<keyword evidence="2" id="KW-0472">Membrane</keyword>
<dbReference type="GO" id="GO:0015562">
    <property type="term" value="F:efflux transmembrane transporter activity"/>
    <property type="evidence" value="ECO:0007669"/>
    <property type="project" value="TreeGrafter"/>
</dbReference>
<dbReference type="GO" id="GO:1990281">
    <property type="term" value="C:efflux pump complex"/>
    <property type="evidence" value="ECO:0007669"/>
    <property type="project" value="TreeGrafter"/>
</dbReference>
<comment type="similarity">
    <text evidence="1">Belongs to the membrane fusion protein (MFP) (TC 8.A.1) family.</text>
</comment>
<comment type="caution">
    <text evidence="5">The sequence shown here is derived from an EMBL/GenBank/DDBJ whole genome shotgun (WGS) entry which is preliminary data.</text>
</comment>
<reference evidence="5" key="2">
    <citation type="journal article" date="2021" name="PeerJ">
        <title>Extensive microbial diversity within the chicken gut microbiome revealed by metagenomics and culture.</title>
        <authorList>
            <person name="Gilroy R."/>
            <person name="Ravi A."/>
            <person name="Getino M."/>
            <person name="Pursley I."/>
            <person name="Horton D.L."/>
            <person name="Alikhan N.F."/>
            <person name="Baker D."/>
            <person name="Gharbi K."/>
            <person name="Hall N."/>
            <person name="Watson M."/>
            <person name="Adriaenssens E.M."/>
            <person name="Foster-Nyarko E."/>
            <person name="Jarju S."/>
            <person name="Secka A."/>
            <person name="Antonio M."/>
            <person name="Oren A."/>
            <person name="Chaudhuri R.R."/>
            <person name="La Ragione R."/>
            <person name="Hildebrand F."/>
            <person name="Pallen M.J."/>
        </authorList>
    </citation>
    <scope>NUCLEOTIDE SEQUENCE</scope>
    <source>
        <strain evidence="5">7293</strain>
    </source>
</reference>
<dbReference type="Gene3D" id="2.40.50.100">
    <property type="match status" value="1"/>
</dbReference>
<evidence type="ECO:0000259" key="4">
    <source>
        <dbReference type="Pfam" id="PF25954"/>
    </source>
</evidence>
<dbReference type="PANTHER" id="PTHR30469">
    <property type="entry name" value="MULTIDRUG RESISTANCE PROTEIN MDTA"/>
    <property type="match status" value="1"/>
</dbReference>
<dbReference type="NCBIfam" id="TIGR01730">
    <property type="entry name" value="RND_mfp"/>
    <property type="match status" value="1"/>
</dbReference>
<dbReference type="Pfam" id="PF25954">
    <property type="entry name" value="Beta-barrel_RND_2"/>
    <property type="match status" value="1"/>
</dbReference>
<dbReference type="PANTHER" id="PTHR30469:SF15">
    <property type="entry name" value="HLYD FAMILY OF SECRETION PROTEINS"/>
    <property type="match status" value="1"/>
</dbReference>
<dbReference type="Proteomes" id="UP000823615">
    <property type="component" value="Unassembled WGS sequence"/>
</dbReference>
<evidence type="ECO:0000259" key="3">
    <source>
        <dbReference type="Pfam" id="PF25917"/>
    </source>
</evidence>
<gene>
    <name evidence="5" type="ORF">IAA97_07715</name>
</gene>
<protein>
    <submittedName>
        <fullName evidence="5">Efflux RND transporter periplasmic adaptor subunit</fullName>
    </submittedName>
</protein>
<dbReference type="InterPro" id="IPR006143">
    <property type="entry name" value="RND_pump_MFP"/>
</dbReference>
<dbReference type="Pfam" id="PF25917">
    <property type="entry name" value="BSH_RND"/>
    <property type="match status" value="1"/>
</dbReference>
<feature type="domain" description="CusB-like beta-barrel" evidence="4">
    <location>
        <begin position="216"/>
        <end position="274"/>
    </location>
</feature>
<organism evidence="5 6">
    <name type="scientific">Candidatus Ornithospirochaeta stercoripullorum</name>
    <dbReference type="NCBI Taxonomy" id="2840899"/>
    <lineage>
        <taxon>Bacteria</taxon>
        <taxon>Pseudomonadati</taxon>
        <taxon>Spirochaetota</taxon>
        <taxon>Spirochaetia</taxon>
        <taxon>Spirochaetales</taxon>
        <taxon>Spirochaetaceae</taxon>
        <taxon>Spirochaetaceae incertae sedis</taxon>
        <taxon>Candidatus Ornithospirochaeta</taxon>
    </lineage>
</organism>
<keyword evidence="2" id="KW-0812">Transmembrane</keyword>
<evidence type="ECO:0000256" key="2">
    <source>
        <dbReference type="SAM" id="Phobius"/>
    </source>
</evidence>